<dbReference type="OrthoDB" id="329835at2759"/>
<dbReference type="SMART" id="SM00826">
    <property type="entry name" value="PKS_DH"/>
    <property type="match status" value="1"/>
</dbReference>
<dbReference type="PROSITE" id="PS50075">
    <property type="entry name" value="CARRIER"/>
    <property type="match status" value="1"/>
</dbReference>
<dbReference type="PANTHER" id="PTHR43775">
    <property type="entry name" value="FATTY ACID SYNTHASE"/>
    <property type="match status" value="1"/>
</dbReference>
<dbReference type="Gene3D" id="3.40.50.720">
    <property type="entry name" value="NAD(P)-binding Rossmann-like Domain"/>
    <property type="match status" value="2"/>
</dbReference>
<keyword evidence="5" id="KW-0511">Multifunctional enzyme</keyword>
<dbReference type="InterPro" id="IPR020841">
    <property type="entry name" value="PKS_Beta-ketoAc_synthase_dom"/>
</dbReference>
<dbReference type="SUPFAM" id="SSF50129">
    <property type="entry name" value="GroES-like"/>
    <property type="match status" value="1"/>
</dbReference>
<reference evidence="11 12" key="1">
    <citation type="journal article" date="2012" name="PLoS Pathog.">
        <title>Diverse lifestyles and strategies of plant pathogenesis encoded in the genomes of eighteen Dothideomycetes fungi.</title>
        <authorList>
            <person name="Ohm R.A."/>
            <person name="Feau N."/>
            <person name="Henrissat B."/>
            <person name="Schoch C.L."/>
            <person name="Horwitz B.A."/>
            <person name="Barry K.W."/>
            <person name="Condon B.J."/>
            <person name="Copeland A.C."/>
            <person name="Dhillon B."/>
            <person name="Glaser F."/>
            <person name="Hesse C.N."/>
            <person name="Kosti I."/>
            <person name="LaButti K."/>
            <person name="Lindquist E.A."/>
            <person name="Lucas S."/>
            <person name="Salamov A.A."/>
            <person name="Bradshaw R.E."/>
            <person name="Ciuffetti L."/>
            <person name="Hamelin R.C."/>
            <person name="Kema G.H.J."/>
            <person name="Lawrence C."/>
            <person name="Scott J.A."/>
            <person name="Spatafora J.W."/>
            <person name="Turgeon B.G."/>
            <person name="de Wit P.J.G.M."/>
            <person name="Zhong S."/>
            <person name="Goodwin S.B."/>
            <person name="Grigoriev I.V."/>
        </authorList>
    </citation>
    <scope>NUCLEOTIDE SEQUENCE [LARGE SCALE GENOMIC DNA]</scope>
    <source>
        <strain evidence="11 12">CIRAD86</strain>
    </source>
</reference>
<dbReference type="SMART" id="SM00825">
    <property type="entry name" value="PKS_KS"/>
    <property type="match status" value="1"/>
</dbReference>
<dbReference type="InterPro" id="IPR049900">
    <property type="entry name" value="PKS_mFAS_DH"/>
</dbReference>
<dbReference type="InterPro" id="IPR049551">
    <property type="entry name" value="PKS_DH_C"/>
</dbReference>
<dbReference type="InterPro" id="IPR001227">
    <property type="entry name" value="Ac_transferase_dom_sf"/>
</dbReference>
<name>M2ZJ02_PSEFD</name>
<dbReference type="GO" id="GO:0004312">
    <property type="term" value="F:fatty acid synthase activity"/>
    <property type="evidence" value="ECO:0007669"/>
    <property type="project" value="TreeGrafter"/>
</dbReference>
<evidence type="ECO:0000259" key="10">
    <source>
        <dbReference type="PROSITE" id="PS52019"/>
    </source>
</evidence>
<dbReference type="Pfam" id="PF08659">
    <property type="entry name" value="KR"/>
    <property type="match status" value="1"/>
</dbReference>
<dbReference type="InterPro" id="IPR014030">
    <property type="entry name" value="Ketoacyl_synth_N"/>
</dbReference>
<dbReference type="InterPro" id="IPR032821">
    <property type="entry name" value="PKS_assoc"/>
</dbReference>
<dbReference type="Gene3D" id="3.40.366.10">
    <property type="entry name" value="Malonyl-Coenzyme A Acyl Carrier Protein, domain 2"/>
    <property type="match status" value="1"/>
</dbReference>
<dbReference type="GO" id="GO:0044550">
    <property type="term" value="P:secondary metabolite biosynthetic process"/>
    <property type="evidence" value="ECO:0007669"/>
    <property type="project" value="TreeGrafter"/>
</dbReference>
<evidence type="ECO:0000256" key="4">
    <source>
        <dbReference type="ARBA" id="ARBA00022857"/>
    </source>
</evidence>
<dbReference type="FunFam" id="3.40.50.720:FF:000209">
    <property type="entry name" value="Polyketide synthase Pks12"/>
    <property type="match status" value="1"/>
</dbReference>
<keyword evidence="12" id="KW-1185">Reference proteome</keyword>
<dbReference type="InterPro" id="IPR020843">
    <property type="entry name" value="ER"/>
</dbReference>
<evidence type="ECO:0000313" key="12">
    <source>
        <dbReference type="Proteomes" id="UP000016932"/>
    </source>
</evidence>
<dbReference type="PANTHER" id="PTHR43775:SF28">
    <property type="entry name" value="SYNTHASE, PUTATIVE-RELATED"/>
    <property type="match status" value="1"/>
</dbReference>
<feature type="domain" description="Ketosynthase family 3 (KS3)" evidence="9">
    <location>
        <begin position="1"/>
        <end position="418"/>
    </location>
</feature>
<dbReference type="InterPro" id="IPR009081">
    <property type="entry name" value="PP-bd_ACP"/>
</dbReference>
<dbReference type="GO" id="GO:0016491">
    <property type="term" value="F:oxidoreductase activity"/>
    <property type="evidence" value="ECO:0007669"/>
    <property type="project" value="InterPro"/>
</dbReference>
<feature type="active site" description="Proton donor; for dehydratase activity" evidence="7">
    <location>
        <position position="1095"/>
    </location>
</feature>
<dbReference type="SMART" id="SM00822">
    <property type="entry name" value="PKS_KR"/>
    <property type="match status" value="1"/>
</dbReference>
<dbReference type="Pfam" id="PF08240">
    <property type="entry name" value="ADH_N"/>
    <property type="match status" value="1"/>
</dbReference>
<dbReference type="PROSITE" id="PS52004">
    <property type="entry name" value="KS3_2"/>
    <property type="match status" value="1"/>
</dbReference>
<dbReference type="Pfam" id="PF08242">
    <property type="entry name" value="Methyltransf_12"/>
    <property type="match status" value="1"/>
</dbReference>
<dbReference type="InterPro" id="IPR016039">
    <property type="entry name" value="Thiolase-like"/>
</dbReference>
<organism evidence="11 12">
    <name type="scientific">Pseudocercospora fijiensis (strain CIRAD86)</name>
    <name type="common">Black leaf streak disease fungus</name>
    <name type="synonym">Mycosphaerella fijiensis</name>
    <dbReference type="NCBI Taxonomy" id="383855"/>
    <lineage>
        <taxon>Eukaryota</taxon>
        <taxon>Fungi</taxon>
        <taxon>Dikarya</taxon>
        <taxon>Ascomycota</taxon>
        <taxon>Pezizomycotina</taxon>
        <taxon>Dothideomycetes</taxon>
        <taxon>Dothideomycetidae</taxon>
        <taxon>Mycosphaerellales</taxon>
        <taxon>Mycosphaerellaceae</taxon>
        <taxon>Pseudocercospora</taxon>
    </lineage>
</organism>
<dbReference type="Pfam" id="PF13602">
    <property type="entry name" value="ADH_zinc_N_2"/>
    <property type="match status" value="1"/>
</dbReference>
<dbReference type="InterPro" id="IPR042104">
    <property type="entry name" value="PKS_dehydratase_sf"/>
</dbReference>
<dbReference type="Gene3D" id="3.40.47.10">
    <property type="match status" value="1"/>
</dbReference>
<dbReference type="GO" id="GO:0031177">
    <property type="term" value="F:phosphopantetheine binding"/>
    <property type="evidence" value="ECO:0007669"/>
    <property type="project" value="InterPro"/>
</dbReference>
<dbReference type="InterPro" id="IPR036736">
    <property type="entry name" value="ACP-like_sf"/>
</dbReference>
<gene>
    <name evidence="11" type="ORF">MYCFIDRAFT_166988</name>
</gene>
<dbReference type="CDD" id="cd05195">
    <property type="entry name" value="enoyl_red"/>
    <property type="match status" value="1"/>
</dbReference>
<evidence type="ECO:0000259" key="8">
    <source>
        <dbReference type="PROSITE" id="PS50075"/>
    </source>
</evidence>
<dbReference type="KEGG" id="pfj:MYCFIDRAFT_166988"/>
<dbReference type="SUPFAM" id="SSF52151">
    <property type="entry name" value="FabD/lysophospholipase-like"/>
    <property type="match status" value="1"/>
</dbReference>
<dbReference type="SUPFAM" id="SSF47336">
    <property type="entry name" value="ACP-like"/>
    <property type="match status" value="1"/>
</dbReference>
<dbReference type="Gene3D" id="3.30.70.3290">
    <property type="match status" value="1"/>
</dbReference>
<dbReference type="CDD" id="cd02440">
    <property type="entry name" value="AdoMet_MTases"/>
    <property type="match status" value="1"/>
</dbReference>
<feature type="region of interest" description="C-terminal hotdog fold" evidence="7">
    <location>
        <begin position="1034"/>
        <end position="1178"/>
    </location>
</feature>
<dbReference type="Gene3D" id="3.90.180.10">
    <property type="entry name" value="Medium-chain alcohol dehydrogenases, catalytic domain"/>
    <property type="match status" value="1"/>
</dbReference>
<dbReference type="SUPFAM" id="SSF53901">
    <property type="entry name" value="Thiolase-like"/>
    <property type="match status" value="1"/>
</dbReference>
<dbReference type="SMART" id="SM00829">
    <property type="entry name" value="PKS_ER"/>
    <property type="match status" value="1"/>
</dbReference>
<dbReference type="InterPro" id="IPR011032">
    <property type="entry name" value="GroES-like_sf"/>
</dbReference>
<dbReference type="InterPro" id="IPR029063">
    <property type="entry name" value="SAM-dependent_MTases_sf"/>
</dbReference>
<dbReference type="Pfam" id="PF21089">
    <property type="entry name" value="PKS_DH_N"/>
    <property type="match status" value="1"/>
</dbReference>
<keyword evidence="6" id="KW-0012">Acyltransferase</keyword>
<evidence type="ECO:0000259" key="9">
    <source>
        <dbReference type="PROSITE" id="PS52004"/>
    </source>
</evidence>
<dbReference type="InterPro" id="IPR050091">
    <property type="entry name" value="PKS_NRPS_Biosynth_Enz"/>
</dbReference>
<evidence type="ECO:0000256" key="6">
    <source>
        <dbReference type="ARBA" id="ARBA00023315"/>
    </source>
</evidence>
<proteinExistence type="predicted"/>
<feature type="domain" description="Carrier" evidence="8">
    <location>
        <begin position="2378"/>
        <end position="2455"/>
    </location>
</feature>
<dbReference type="GeneID" id="19332228"/>
<evidence type="ECO:0000313" key="11">
    <source>
        <dbReference type="EMBL" id="EME79084.1"/>
    </source>
</evidence>
<dbReference type="SMART" id="SM00827">
    <property type="entry name" value="PKS_AT"/>
    <property type="match status" value="1"/>
</dbReference>
<dbReference type="InterPro" id="IPR057326">
    <property type="entry name" value="KR_dom"/>
</dbReference>
<dbReference type="InterPro" id="IPR014043">
    <property type="entry name" value="Acyl_transferase_dom"/>
</dbReference>
<dbReference type="Gene3D" id="3.10.129.110">
    <property type="entry name" value="Polyketide synthase dehydratase"/>
    <property type="match status" value="1"/>
</dbReference>
<dbReference type="InterPro" id="IPR016036">
    <property type="entry name" value="Malonyl_transacylase_ACP-bd"/>
</dbReference>
<dbReference type="eggNOG" id="KOG1202">
    <property type="taxonomic scope" value="Eukaryota"/>
</dbReference>
<dbReference type="EMBL" id="KB446562">
    <property type="protein sequence ID" value="EME79084.1"/>
    <property type="molecule type" value="Genomic_DNA"/>
</dbReference>
<dbReference type="InterPro" id="IPR049552">
    <property type="entry name" value="PKS_DH_N"/>
</dbReference>
<evidence type="ECO:0000256" key="1">
    <source>
        <dbReference type="ARBA" id="ARBA00022450"/>
    </source>
</evidence>
<dbReference type="InterPro" id="IPR020807">
    <property type="entry name" value="PKS_DH"/>
</dbReference>
<dbReference type="InterPro" id="IPR013154">
    <property type="entry name" value="ADH-like_N"/>
</dbReference>
<dbReference type="SMART" id="SM00823">
    <property type="entry name" value="PKS_PP"/>
    <property type="match status" value="1"/>
</dbReference>
<dbReference type="InterPro" id="IPR036291">
    <property type="entry name" value="NAD(P)-bd_dom_sf"/>
</dbReference>
<dbReference type="HOGENOM" id="CLU_000022_31_1_1"/>
<dbReference type="Proteomes" id="UP000016932">
    <property type="component" value="Unassembled WGS sequence"/>
</dbReference>
<dbReference type="PROSITE" id="PS52019">
    <property type="entry name" value="PKS_MFAS_DH"/>
    <property type="match status" value="1"/>
</dbReference>
<dbReference type="InterPro" id="IPR013968">
    <property type="entry name" value="PKS_KR"/>
</dbReference>
<dbReference type="CDD" id="cd00833">
    <property type="entry name" value="PKS"/>
    <property type="match status" value="1"/>
</dbReference>
<feature type="region of interest" description="N-terminal hotdog fold" evidence="7">
    <location>
        <begin position="892"/>
        <end position="1022"/>
    </location>
</feature>
<dbReference type="InterPro" id="IPR016035">
    <property type="entry name" value="Acyl_Trfase/lysoPLipase"/>
</dbReference>
<accession>M2ZJ02</accession>
<keyword evidence="2" id="KW-0597">Phosphoprotein</keyword>
<dbReference type="STRING" id="383855.M2ZJ02"/>
<dbReference type="Pfam" id="PF14765">
    <property type="entry name" value="PS-DH"/>
    <property type="match status" value="1"/>
</dbReference>
<evidence type="ECO:0000256" key="2">
    <source>
        <dbReference type="ARBA" id="ARBA00022553"/>
    </source>
</evidence>
<dbReference type="GO" id="GO:0006633">
    <property type="term" value="P:fatty acid biosynthetic process"/>
    <property type="evidence" value="ECO:0007669"/>
    <property type="project" value="TreeGrafter"/>
</dbReference>
<dbReference type="InterPro" id="IPR013217">
    <property type="entry name" value="Methyltransf_12"/>
</dbReference>
<dbReference type="Pfam" id="PF16197">
    <property type="entry name" value="KAsynt_C_assoc"/>
    <property type="match status" value="1"/>
</dbReference>
<dbReference type="VEuPathDB" id="FungiDB:MYCFIDRAFT_166988"/>
<feature type="active site" description="Proton acceptor; for dehydratase activity" evidence="7">
    <location>
        <position position="925"/>
    </location>
</feature>
<sequence length="2459" mass="269882">MALRLPGAISTPEDFWHFLLDKGDARSRVPASRYNIDSYYVGEANPGTVQTEHGYFLDDENANVRDLDASMFSIPRAELRRVDPHQRMMLEVARECLEDAGEVGWAGSRIGCYMGSFGEDWCEMFAKDPQQYGLHRVAGYGDYMLSNRVSYELDLHGPSMTIRTGCSAALVALHEACRAIQHGDCDAALVGGANLILAPGMTTAMTEQGVLAKDGSCKTFSADANGYGRGEAINAVFIKPVRTARRDGNPIRAVIRATATNNDGHTPGISYPSGTAQEAMMRHAYATANLDPTETTFVECHGTGTPVGDPIESNAVGRVFSAQGSSDRTRYIGSVKPNMGHSEGASGLTSLVKVVMSLEKRTIAPNIKFRTPNPEIKFDEYRMTVPTEPTPWPQNRAERASINSFGIGGSNAHVILDSAASLGLTTMAAAHSKPLFFERTLDVPRLLLLSGATISSVTRLGDLYAHHVQHRSDCHVDVSHTLANHREHLPYRSYAVARSQDTLSFCPPVKTPQISSNLVMIFTGQGSQWPGMGSHLLCTQPAFRAAISRLDQQLQRLPQPPEWSIAIELCKESGRSRVYAAEFAQPLTTAVQIALVDLFASFGVRPSAVVGHSSGEIAAAYAAGALTSYEAMAASLHRGLITRKAKRAGAMAAVGLSWSETVPYLRPGVTIACDNSPTSVTISGDADVLGQVVEAVRSNRPEVLARPLKVDQAYHSQHMVDIGDDYCRSIENLVEGTLPTRALFFSSVNGRSCEHDLIMDAKYWQMNLESPVLFRTALENLINNPISSNAVFLEIGPHAALAGPSRQILAHAGIAAPYVTAMNRASDSSETFLSAIGKLYQLGIAIDFTGLVVGGKCLSGLPRYPWDHSACGDYWYESRLSKNWRLKPHPHHDLLGSRTLESSELEPSWRNILHLDSSAGWVRDHCVGDDIVFPIAGYVAMAAEAVRQLAGDGDGVSFRQVAVRTALVLFEERPVELLTTLRHHRLTDDLDSEWWEFVISSTNGSVWTKHCSGQVRGRAQDVHTMMGSTTQEHARIVDSRRWYDTFARVGLNYGPHFQRLGNIRSATTRNEASANLPSSTGQDQGKYYMHPTILDAALQMSSIAHTRGIYKDVLQTWLPIRIEDMSIKRSDIALDLVATSALMSGGNLRGCIQATANGSVVLDIQGMVLSPLKDTVSKALPDTHTTSRLEWREHIDFMQVTSLIKPSVDRSQYTLSLDELSTLCVLHTKQAIADCKSDPTLPHLDRFRQWLDAYNPAFPNTRQSSDRQGLMQRIRVLQDELADTPAAVAAAAMETLRSSIEDIFTGRTDALELLQSDGTLAELYNFISQVNHSDLLRHLGHTKPTMRILELGAGTDMTTATILQDVNRPECPVSYQKYTFTDVSSSRISAAKESCPDVANLEFATLDINQDPLKQGFEEESYDLVIATNALHTTDNLTTTLGHVRKLLRPDGRLVLHEICSTSKWLNYIFGLMPSWWNGEADGRVTEPYITPELWRALLSDAGFSSIEGPVYDTNPPFQLSATIVARPQAEHPGQSAERAMTLIVHDVEMAPTELIHALSSKGYKVDVCDIRQRQPAPNIDQLAILDESGPYFDHLSDARLKRFQNLIATIGQAGCMWMTKPSQLRCIDPRYAQILGAARSVRSELAVDLAVCECDREDNDSWDTVVDVFTHFLQNRKKSLVESDLGPDYEYAIRKNKVYVGRYHPFDLQAELKPLCVEAGEKQTTLEVDKLGLTPGTKWFQRPIAALADDDVEVEVYSTGLNFRDILGTVGVVNVGEDGLGLEAAGVVRRTGRDVMDLAVGDRVLLLGGPAFSTHVVTSHQLCQRIPAGLSFDEAATMPCVYGTAIYSVFDTGRLTKGQSILIHSACGGVGLAAIQLAQMVGAEIFATVGNDEKVLYLMKTFNIPRDHIFNSRDTSFVRDLKLATKGRGVDLVLNSLSGELLHASWQCVAEFGKMVEIGKKDILGSGKLDMSPFLANRSFCCVDLDELCKKQKSVVSRLLHDMIQHYGQKYINPIQPMKTFPASNVEDAFRYMQKGQHLGKIIVQMRDHNGELRLSNDHDPKAGTDTLRFDPQAAYLLIGGLGGLGRAVASWMVEHGARHLIFMSRSAGQAQSDKDFIAELESIPGCAAQVVRGSVADYDAVQQAMEQATLPIKGILQMSMVLRDQNFARMSHDEWLAAVDPKLTGTWNLHHAAGATGQKLDFFVLFSSVSATIGQPGQANYNAANAFMTAFAQYRRKFGLPASVIDVGAMEEVGHIANDTTLLRKVKASAAYALRERELLEALHLAILIGNSPCAHDNDEGFVPTEHFVLGMCSLVPISSPESRALWKTDRRMGVFHNTRHTQGTPQTSSSSSSDSALLSFLLAAQSQPELLQTPSARTFVATEIGKKLFEMLLRPAEDLEISRSLTDLGMDSFVAIEVRAWWKQVFRTEVSVLEILGQGSMEELGGLAIEKFMRRA</sequence>
<evidence type="ECO:0000256" key="7">
    <source>
        <dbReference type="PROSITE-ProRule" id="PRU01363"/>
    </source>
</evidence>
<dbReference type="InterPro" id="IPR014031">
    <property type="entry name" value="Ketoacyl_synth_C"/>
</dbReference>
<dbReference type="Pfam" id="PF00698">
    <property type="entry name" value="Acyl_transf_1"/>
    <property type="match status" value="1"/>
</dbReference>
<keyword evidence="1" id="KW-0596">Phosphopantetheine</keyword>
<dbReference type="SUPFAM" id="SSF55048">
    <property type="entry name" value="Probable ACP-binding domain of malonyl-CoA ACP transacylase"/>
    <property type="match status" value="1"/>
</dbReference>
<dbReference type="GO" id="GO:1901336">
    <property type="term" value="P:lactone biosynthetic process"/>
    <property type="evidence" value="ECO:0007669"/>
    <property type="project" value="UniProtKB-ARBA"/>
</dbReference>
<dbReference type="Gene3D" id="3.40.50.150">
    <property type="entry name" value="Vaccinia Virus protein VP39"/>
    <property type="match status" value="1"/>
</dbReference>
<dbReference type="Pfam" id="PF00109">
    <property type="entry name" value="ketoacyl-synt"/>
    <property type="match status" value="1"/>
</dbReference>
<evidence type="ECO:0000256" key="3">
    <source>
        <dbReference type="ARBA" id="ARBA00022679"/>
    </source>
</evidence>
<dbReference type="Pfam" id="PF02801">
    <property type="entry name" value="Ketoacyl-synt_C"/>
    <property type="match status" value="1"/>
</dbReference>
<keyword evidence="4" id="KW-0521">NADP</keyword>
<evidence type="ECO:0000256" key="5">
    <source>
        <dbReference type="ARBA" id="ARBA00023268"/>
    </source>
</evidence>
<feature type="domain" description="PKS/mFAS DH" evidence="10">
    <location>
        <begin position="892"/>
        <end position="1178"/>
    </location>
</feature>
<dbReference type="RefSeq" id="XP_007929903.1">
    <property type="nucleotide sequence ID" value="XM_007931712.1"/>
</dbReference>
<protein>
    <submittedName>
        <fullName evidence="11">Uncharacterized protein</fullName>
    </submittedName>
</protein>
<dbReference type="InterPro" id="IPR020806">
    <property type="entry name" value="PKS_PP-bd"/>
</dbReference>
<keyword evidence="3" id="KW-0808">Transferase</keyword>
<dbReference type="SUPFAM" id="SSF51735">
    <property type="entry name" value="NAD(P)-binding Rossmann-fold domains"/>
    <property type="match status" value="2"/>
</dbReference>
<dbReference type="SUPFAM" id="SSF53335">
    <property type="entry name" value="S-adenosyl-L-methionine-dependent methyltransferases"/>
    <property type="match status" value="1"/>
</dbReference>